<dbReference type="PANTHER" id="PTHR28057:SF1">
    <property type="entry name" value="PROTEIN IFH1-RELATED"/>
    <property type="match status" value="1"/>
</dbReference>
<dbReference type="PANTHER" id="PTHR28057">
    <property type="entry name" value="PROTEIN IFH1-RELATED"/>
    <property type="match status" value="1"/>
</dbReference>
<organism evidence="2 3">
    <name type="scientific">Wickerhamomyces ciferrii (strain ATCC 14091 / BCRC 22168 / CBS 111 / JCM 3599 / NBRC 0793 / NRRL Y-1031 F-60-10)</name>
    <name type="common">Yeast</name>
    <name type="synonym">Pichia ciferrii</name>
    <dbReference type="NCBI Taxonomy" id="1206466"/>
    <lineage>
        <taxon>Eukaryota</taxon>
        <taxon>Fungi</taxon>
        <taxon>Dikarya</taxon>
        <taxon>Ascomycota</taxon>
        <taxon>Saccharomycotina</taxon>
        <taxon>Saccharomycetes</taxon>
        <taxon>Phaffomycetales</taxon>
        <taxon>Wickerhamomycetaceae</taxon>
        <taxon>Wickerhamomyces</taxon>
    </lineage>
</organism>
<dbReference type="HOGENOM" id="CLU_388923_0_0_1"/>
<reference evidence="2 3" key="1">
    <citation type="journal article" date="2012" name="Eukaryot. Cell">
        <title>Draft genome sequence of Wickerhamomyces ciferrii NRRL Y-1031 F-60-10.</title>
        <authorList>
            <person name="Schneider J."/>
            <person name="Andrea H."/>
            <person name="Blom J."/>
            <person name="Jaenicke S."/>
            <person name="Ruckert C."/>
            <person name="Schorsch C."/>
            <person name="Szczepanowski R."/>
            <person name="Farwick M."/>
            <person name="Goesmann A."/>
            <person name="Puhler A."/>
            <person name="Schaffer S."/>
            <person name="Tauch A."/>
            <person name="Kohler T."/>
            <person name="Brinkrolf K."/>
        </authorList>
    </citation>
    <scope>NUCLEOTIDE SEQUENCE [LARGE SCALE GENOMIC DNA]</scope>
    <source>
        <strain evidence="3">ATCC 14091 / BCRC 22168 / CBS 111 / JCM 3599 / NBRC 0793 / NRRL Y-1031 F-60-10</strain>
    </source>
</reference>
<dbReference type="GO" id="GO:0060962">
    <property type="term" value="P:regulation of ribosomal protein gene transcription by RNA polymerase II"/>
    <property type="evidence" value="ECO:0007669"/>
    <property type="project" value="InterPro"/>
</dbReference>
<accession>K0KPR5</accession>
<evidence type="ECO:0000313" key="2">
    <source>
        <dbReference type="EMBL" id="CCH45001.1"/>
    </source>
</evidence>
<comment type="caution">
    <text evidence="2">The sequence shown here is derived from an EMBL/GenBank/DDBJ whole genome shotgun (WGS) entry which is preliminary data.</text>
</comment>
<feature type="compositionally biased region" description="Basic residues" evidence="1">
    <location>
        <begin position="25"/>
        <end position="35"/>
    </location>
</feature>
<dbReference type="STRING" id="1206466.K0KPR5"/>
<keyword evidence="3" id="KW-1185">Reference proteome</keyword>
<dbReference type="EMBL" id="CAIF01000178">
    <property type="protein sequence ID" value="CCH45001.1"/>
    <property type="molecule type" value="Genomic_DNA"/>
</dbReference>
<feature type="region of interest" description="Disordered" evidence="1">
    <location>
        <begin position="608"/>
        <end position="636"/>
    </location>
</feature>
<dbReference type="AlphaFoldDB" id="K0KPR5"/>
<proteinExistence type="predicted"/>
<name>K0KPR5_WICCF</name>
<protein>
    <submittedName>
        <fullName evidence="2">Midasin</fullName>
    </submittedName>
</protein>
<feature type="region of interest" description="Disordered" evidence="1">
    <location>
        <begin position="506"/>
        <end position="552"/>
    </location>
</feature>
<dbReference type="InterPro" id="IPR018837">
    <property type="entry name" value="TF_CRF1/IFH1"/>
</dbReference>
<feature type="compositionally biased region" description="Acidic residues" evidence="1">
    <location>
        <begin position="128"/>
        <end position="140"/>
    </location>
</feature>
<dbReference type="GO" id="GO:0003712">
    <property type="term" value="F:transcription coregulator activity"/>
    <property type="evidence" value="ECO:0007669"/>
    <property type="project" value="InterPro"/>
</dbReference>
<feature type="compositionally biased region" description="Polar residues" evidence="1">
    <location>
        <begin position="540"/>
        <end position="552"/>
    </location>
</feature>
<dbReference type="Pfam" id="PF10380">
    <property type="entry name" value="CRF1"/>
    <property type="match status" value="1"/>
</dbReference>
<feature type="compositionally biased region" description="Low complexity" evidence="1">
    <location>
        <begin position="36"/>
        <end position="48"/>
    </location>
</feature>
<feature type="compositionally biased region" description="Polar residues" evidence="1">
    <location>
        <begin position="325"/>
        <end position="336"/>
    </location>
</feature>
<feature type="compositionally biased region" description="Basic and acidic residues" evidence="1">
    <location>
        <begin position="186"/>
        <end position="207"/>
    </location>
</feature>
<gene>
    <name evidence="2" type="primary">MDN12</name>
    <name evidence="2" type="ORF">BN7_4580</name>
</gene>
<dbReference type="FunCoup" id="K0KPR5">
    <property type="interactions" value="439"/>
</dbReference>
<feature type="compositionally biased region" description="Low complexity" evidence="1">
    <location>
        <begin position="616"/>
        <end position="625"/>
    </location>
</feature>
<feature type="compositionally biased region" description="Acidic residues" evidence="1">
    <location>
        <begin position="360"/>
        <end position="378"/>
    </location>
</feature>
<dbReference type="Proteomes" id="UP000009328">
    <property type="component" value="Unassembled WGS sequence"/>
</dbReference>
<evidence type="ECO:0000313" key="3">
    <source>
        <dbReference type="Proteomes" id="UP000009328"/>
    </source>
</evidence>
<feature type="compositionally biased region" description="Polar residues" evidence="1">
    <location>
        <begin position="1"/>
        <end position="16"/>
    </location>
</feature>
<feature type="compositionally biased region" description="Acidic residues" evidence="1">
    <location>
        <begin position="89"/>
        <end position="100"/>
    </location>
</feature>
<sequence>MAKSPVKSTTHLNTKATKAPGKTILPRHKFQKQRRFSIIDSDSSSELSEFSDDDDQEQNEKPKKPSKSLYNHHGSNHQFQGNKFHAIESESEDGNGDDSDHEGSISANEQLWKNHHKQVVNTSSTSSEGEEEDDDDDDSDSNSSSDSSSSDDEDVDFVKLTAERKAKALQHFRSTSPFKDQQSPSKDSKAIEEEPKAIDTNDSKDVDFSFNFNNDDHQLRIANEEEEDVGEELNNHLQDYDQLTPNTHGIPGVDELPHPTIESSESDDDIDKDELLRTLEQDSDGVEGGGGFGSANDDEYDLLQQEADNILHDYNNGEGYDALSLQYSSSNPTPRNSVVEEMINKHKSEMNQEEVLQFVSDDDYASDDDDDDYYNDDEYHEDFIVPFFDDSAFKEQLYTNGNVDHSKNHQKELDSDDDSYLWDYFFSSGDENDEEVEDPNNNHYSDDEATDEDTTLPPPSSRKKVGAKAQELLSSSSVTARPPALGTWSTDSKPFGIIDGLSTRSLIPNSNKNQSQQSNASGSTNPSLNITTTGGGGANSLKQSPSTPLNNNNIEELTLDELLNMSELEDDDNDEVLNHEDWLEATESTRKVPLSAFRNKGIVNDDSHINATRRFSPSSSGPNSKKSGKKHGKKINEITMTPVRVVNKQHKQRRKSSKLRRRQSMAEAAVEGLRVTKSGLFSEDTLTNVEEFLSGLGSEAELNLLFREVQ</sequence>
<evidence type="ECO:0000256" key="1">
    <source>
        <dbReference type="SAM" id="MobiDB-lite"/>
    </source>
</evidence>
<feature type="compositionally biased region" description="Low complexity" evidence="1">
    <location>
        <begin position="509"/>
        <end position="525"/>
    </location>
</feature>
<feature type="region of interest" description="Disordered" evidence="1">
    <location>
        <begin position="424"/>
        <end position="493"/>
    </location>
</feature>
<feature type="region of interest" description="Disordered" evidence="1">
    <location>
        <begin position="240"/>
        <end position="378"/>
    </location>
</feature>
<dbReference type="InParanoid" id="K0KPR5"/>
<dbReference type="eggNOG" id="ENOG502QQB6">
    <property type="taxonomic scope" value="Eukaryota"/>
</dbReference>
<feature type="region of interest" description="Disordered" evidence="1">
    <location>
        <begin position="1"/>
        <end position="207"/>
    </location>
</feature>
<feature type="compositionally biased region" description="Polar residues" evidence="1">
    <location>
        <begin position="172"/>
        <end position="185"/>
    </location>
</feature>